<dbReference type="InterPro" id="IPR029062">
    <property type="entry name" value="Class_I_gatase-like"/>
</dbReference>
<dbReference type="SUPFAM" id="SSF52317">
    <property type="entry name" value="Class I glutamine amidotransferase-like"/>
    <property type="match status" value="1"/>
</dbReference>
<dbReference type="PATRIC" id="fig|29343.3.peg.1729"/>
<dbReference type="EMBL" id="LM995447">
    <property type="protein sequence ID" value="CDZ24751.1"/>
    <property type="molecule type" value="Genomic_DNA"/>
</dbReference>
<dbReference type="NCBIfam" id="TIGR01383">
    <property type="entry name" value="not_thiJ"/>
    <property type="match status" value="1"/>
</dbReference>
<dbReference type="CDD" id="cd03135">
    <property type="entry name" value="GATase1_DJ-1"/>
    <property type="match status" value="1"/>
</dbReference>
<gene>
    <name evidence="2" type="ORF">CCDG5_1643</name>
</gene>
<organism evidence="2 3">
    <name type="scientific">[Clostridium] cellulosi</name>
    <dbReference type="NCBI Taxonomy" id="29343"/>
    <lineage>
        <taxon>Bacteria</taxon>
        <taxon>Bacillati</taxon>
        <taxon>Bacillota</taxon>
        <taxon>Clostridia</taxon>
        <taxon>Eubacteriales</taxon>
        <taxon>Oscillospiraceae</taxon>
        <taxon>Oscillospiraceae incertae sedis</taxon>
    </lineage>
</organism>
<reference evidence="3" key="1">
    <citation type="submission" date="2014-07" db="EMBL/GenBank/DDBJ databases">
        <authorList>
            <person name="Wibberg D."/>
        </authorList>
    </citation>
    <scope>NUCLEOTIDE SEQUENCE [LARGE SCALE GENOMIC DNA]</scope>
    <source>
        <strain evidence="3">DG5</strain>
    </source>
</reference>
<accession>A0A078KLZ1</accession>
<evidence type="ECO:0000313" key="3">
    <source>
        <dbReference type="Proteomes" id="UP000032431"/>
    </source>
</evidence>
<dbReference type="Gene3D" id="3.40.50.880">
    <property type="match status" value="1"/>
</dbReference>
<name>A0A078KLZ1_9FIRM</name>
<dbReference type="InterPro" id="IPR002818">
    <property type="entry name" value="DJ-1/PfpI"/>
</dbReference>
<dbReference type="KEGG" id="ccel:CCDG5_1643"/>
<dbReference type="STRING" id="29343.CCDG5_1643"/>
<evidence type="ECO:0000313" key="2">
    <source>
        <dbReference type="EMBL" id="CDZ24751.1"/>
    </source>
</evidence>
<dbReference type="InterPro" id="IPR006287">
    <property type="entry name" value="DJ-1"/>
</dbReference>
<evidence type="ECO:0000259" key="1">
    <source>
        <dbReference type="Pfam" id="PF01965"/>
    </source>
</evidence>
<feature type="domain" description="DJ-1/PfpI" evidence="1">
    <location>
        <begin position="2"/>
        <end position="159"/>
    </location>
</feature>
<dbReference type="OrthoDB" id="9800516at2"/>
<dbReference type="InterPro" id="IPR050325">
    <property type="entry name" value="Prot/Nucl_acid_deglycase"/>
</dbReference>
<sequence length="176" mass="18349">MVYVFLADGFEEVEAIAPVDILRRSGAEVKTVGVSGKQVKGAHGIIVTADIELSEISDNAEMIVLPGGPGTSNLEKSEGVQKAIDRAVKSGATIGAICAAPSILGHKGLLKGKKAVCYPGFEDELYGAEVMDTQVCEDGQFITANGPGAAFAFGLKLAERLNKNAEKVKSGMKILL</sequence>
<dbReference type="Proteomes" id="UP000032431">
    <property type="component" value="Chromosome I"/>
</dbReference>
<protein>
    <submittedName>
        <fullName evidence="2">DJ-1 family protein</fullName>
    </submittedName>
</protein>
<dbReference type="HOGENOM" id="CLU_000445_44_2_9"/>
<proteinExistence type="predicted"/>
<dbReference type="AlphaFoldDB" id="A0A078KLZ1"/>
<dbReference type="Pfam" id="PF01965">
    <property type="entry name" value="DJ-1_PfpI"/>
    <property type="match status" value="1"/>
</dbReference>
<keyword evidence="3" id="KW-1185">Reference proteome</keyword>
<dbReference type="PANTHER" id="PTHR48094">
    <property type="entry name" value="PROTEIN/NUCLEIC ACID DEGLYCASE DJ-1-RELATED"/>
    <property type="match status" value="1"/>
</dbReference>
<dbReference type="PANTHER" id="PTHR48094:SF12">
    <property type="entry name" value="PARKINSON DISEASE PROTEIN 7 HOMOLOG"/>
    <property type="match status" value="1"/>
</dbReference>
<dbReference type="GO" id="GO:0005737">
    <property type="term" value="C:cytoplasm"/>
    <property type="evidence" value="ECO:0007669"/>
    <property type="project" value="TreeGrafter"/>
</dbReference>